<feature type="compositionally biased region" description="Low complexity" evidence="1">
    <location>
        <begin position="81"/>
        <end position="92"/>
    </location>
</feature>
<feature type="compositionally biased region" description="Pro residues" evidence="1">
    <location>
        <begin position="67"/>
        <end position="80"/>
    </location>
</feature>
<dbReference type="EMBL" id="ML996092">
    <property type="protein sequence ID" value="KAF2148744.1"/>
    <property type="molecule type" value="Genomic_DNA"/>
</dbReference>
<accession>A0A9P4IXN1</accession>
<evidence type="ECO:0000256" key="1">
    <source>
        <dbReference type="SAM" id="MobiDB-lite"/>
    </source>
</evidence>
<dbReference type="OrthoDB" id="2103031at2759"/>
<feature type="region of interest" description="Disordered" evidence="1">
    <location>
        <begin position="333"/>
        <end position="360"/>
    </location>
</feature>
<feature type="region of interest" description="Disordered" evidence="1">
    <location>
        <begin position="229"/>
        <end position="250"/>
    </location>
</feature>
<feature type="compositionally biased region" description="Basic and acidic residues" evidence="1">
    <location>
        <begin position="10"/>
        <end position="30"/>
    </location>
</feature>
<gene>
    <name evidence="2" type="ORF">K461DRAFT_52276</name>
</gene>
<dbReference type="Proteomes" id="UP000799439">
    <property type="component" value="Unassembled WGS sequence"/>
</dbReference>
<proteinExistence type="predicted"/>
<evidence type="ECO:0000313" key="3">
    <source>
        <dbReference type="Proteomes" id="UP000799439"/>
    </source>
</evidence>
<reference evidence="2" key="1">
    <citation type="journal article" date="2020" name="Stud. Mycol.">
        <title>101 Dothideomycetes genomes: a test case for predicting lifestyles and emergence of pathogens.</title>
        <authorList>
            <person name="Haridas S."/>
            <person name="Albert R."/>
            <person name="Binder M."/>
            <person name="Bloem J."/>
            <person name="Labutti K."/>
            <person name="Salamov A."/>
            <person name="Andreopoulos B."/>
            <person name="Baker S."/>
            <person name="Barry K."/>
            <person name="Bills G."/>
            <person name="Bluhm B."/>
            <person name="Cannon C."/>
            <person name="Castanera R."/>
            <person name="Culley D."/>
            <person name="Daum C."/>
            <person name="Ezra D."/>
            <person name="Gonzalez J."/>
            <person name="Henrissat B."/>
            <person name="Kuo A."/>
            <person name="Liang C."/>
            <person name="Lipzen A."/>
            <person name="Lutzoni F."/>
            <person name="Magnuson J."/>
            <person name="Mondo S."/>
            <person name="Nolan M."/>
            <person name="Ohm R."/>
            <person name="Pangilinan J."/>
            <person name="Park H.-J."/>
            <person name="Ramirez L."/>
            <person name="Alfaro M."/>
            <person name="Sun H."/>
            <person name="Tritt A."/>
            <person name="Yoshinaga Y."/>
            <person name="Zwiers L.-H."/>
            <person name="Turgeon B."/>
            <person name="Goodwin S."/>
            <person name="Spatafora J."/>
            <person name="Crous P."/>
            <person name="Grigoriev I."/>
        </authorList>
    </citation>
    <scope>NUCLEOTIDE SEQUENCE</scope>
    <source>
        <strain evidence="2">CBS 260.36</strain>
    </source>
</reference>
<feature type="compositionally biased region" description="Basic and acidic residues" evidence="1">
    <location>
        <begin position="333"/>
        <end position="345"/>
    </location>
</feature>
<organism evidence="2 3">
    <name type="scientific">Myriangium duriaei CBS 260.36</name>
    <dbReference type="NCBI Taxonomy" id="1168546"/>
    <lineage>
        <taxon>Eukaryota</taxon>
        <taxon>Fungi</taxon>
        <taxon>Dikarya</taxon>
        <taxon>Ascomycota</taxon>
        <taxon>Pezizomycotina</taxon>
        <taxon>Dothideomycetes</taxon>
        <taxon>Dothideomycetidae</taxon>
        <taxon>Myriangiales</taxon>
        <taxon>Myriangiaceae</taxon>
        <taxon>Myriangium</taxon>
    </lineage>
</organism>
<feature type="compositionally biased region" description="Low complexity" evidence="1">
    <location>
        <begin position="33"/>
        <end position="52"/>
    </location>
</feature>
<sequence>MGWFWNSPSTDKDAFSSLDPKLKAYLDKSTSEQQQQQQRQQQPSPSSQPSQQKSFSEKLGLSSASPSTPPPPPAPSPQPAPTSTTSTPSVPAQSLYQDGRYAHLWSTYTPPPTSPTPSSQDALQSLLSTYSARRSAISRAALENCVEEHLAENACFTSGTLAKKLGACRKESRRFARCYELQARMLRGMGWMDVEMVGLTEEEGARRREAMQMRADEVWTEICRREDETERARKEGRKEPEFGPLDVGRGGQWVKKGWKKEEERRRREEGEKRQEERERELLEVFTAEKRAELETRLAKLPAAERELELRLEIAEAEVHRGYGRKVGEYIEKEKEERRERREKGESTIGDWLKSMGGWSQ</sequence>
<evidence type="ECO:0000313" key="2">
    <source>
        <dbReference type="EMBL" id="KAF2148744.1"/>
    </source>
</evidence>
<protein>
    <submittedName>
        <fullName evidence="2">Uncharacterized protein</fullName>
    </submittedName>
</protein>
<feature type="region of interest" description="Disordered" evidence="1">
    <location>
        <begin position="1"/>
        <end position="92"/>
    </location>
</feature>
<comment type="caution">
    <text evidence="2">The sequence shown here is derived from an EMBL/GenBank/DDBJ whole genome shotgun (WGS) entry which is preliminary data.</text>
</comment>
<keyword evidence="3" id="KW-1185">Reference proteome</keyword>
<dbReference type="AlphaFoldDB" id="A0A9P4IXN1"/>
<feature type="compositionally biased region" description="Basic and acidic residues" evidence="1">
    <location>
        <begin position="229"/>
        <end position="241"/>
    </location>
</feature>
<name>A0A9P4IXN1_9PEZI</name>